<name>A0A4R1Y9V8_ACICA</name>
<feature type="signal peptide" evidence="2">
    <location>
        <begin position="1"/>
        <end position="23"/>
    </location>
</feature>
<reference evidence="3 4" key="1">
    <citation type="submission" date="2019-03" db="EMBL/GenBank/DDBJ databases">
        <title>Genomic analyses of the natural microbiome of Caenorhabditis elegans.</title>
        <authorList>
            <person name="Samuel B."/>
        </authorList>
    </citation>
    <scope>NUCLEOTIDE SEQUENCE [LARGE SCALE GENOMIC DNA]</scope>
    <source>
        <strain evidence="3 4">JUb89</strain>
    </source>
</reference>
<dbReference type="Gene3D" id="3.40.50.2300">
    <property type="match status" value="2"/>
</dbReference>
<keyword evidence="4" id="KW-1185">Reference proteome</keyword>
<accession>A0A4R1Y9V8</accession>
<sequence length="312" mass="34710">MLNFHHKVLWCLALCATVSTLRAEVLVILPETGGMARAGLSIQQGIESANQVNGANINFKFVNAHGNSMASLYKNHVNKKTQLVIGPLARQDVENLLKLDPKIPVLALNEIEGKHKNVLQFSLSKDADAQALANVFIQDKLETLYVLRQAEAESESESFLNLIKQKFSGNIEFVEDVPKKIKKNQGVLLLGNNQWINALKKLPSKNIYAQAIAIADNQPMPIGLKFCDVPAIYQAKWPDVIQSYQKQPTSMPYQRLLAFGGDAWEISQAMLKDKSLKNFSFSGRTGYIQVVDGEIQRMPICFMNTKKGLAVI</sequence>
<evidence type="ECO:0008006" key="5">
    <source>
        <dbReference type="Google" id="ProtNLM"/>
    </source>
</evidence>
<gene>
    <name evidence="3" type="ORF">EC844_102161</name>
</gene>
<dbReference type="Proteomes" id="UP000294963">
    <property type="component" value="Unassembled WGS sequence"/>
</dbReference>
<evidence type="ECO:0000256" key="1">
    <source>
        <dbReference type="ARBA" id="ARBA00023136"/>
    </source>
</evidence>
<dbReference type="OrthoDB" id="6708821at2"/>
<dbReference type="Pfam" id="PF04348">
    <property type="entry name" value="LppC"/>
    <property type="match status" value="1"/>
</dbReference>
<dbReference type="InterPro" id="IPR007443">
    <property type="entry name" value="LpoA"/>
</dbReference>
<dbReference type="GO" id="GO:0031241">
    <property type="term" value="C:periplasmic side of cell outer membrane"/>
    <property type="evidence" value="ECO:0007669"/>
    <property type="project" value="TreeGrafter"/>
</dbReference>
<proteinExistence type="predicted"/>
<dbReference type="PANTHER" id="PTHR38038">
    <property type="entry name" value="PENICILLIN-BINDING PROTEIN ACTIVATOR LPOA"/>
    <property type="match status" value="1"/>
</dbReference>
<dbReference type="GO" id="GO:0009252">
    <property type="term" value="P:peptidoglycan biosynthetic process"/>
    <property type="evidence" value="ECO:0007669"/>
    <property type="project" value="TreeGrafter"/>
</dbReference>
<protein>
    <recommendedName>
        <fullName evidence="5">Lipoprotein</fullName>
    </recommendedName>
</protein>
<dbReference type="SUPFAM" id="SSF53822">
    <property type="entry name" value="Periplasmic binding protein-like I"/>
    <property type="match status" value="1"/>
</dbReference>
<dbReference type="PANTHER" id="PTHR38038:SF1">
    <property type="entry name" value="PENICILLIN-BINDING PROTEIN ACTIVATOR LPOA"/>
    <property type="match status" value="1"/>
</dbReference>
<evidence type="ECO:0000256" key="2">
    <source>
        <dbReference type="SAM" id="SignalP"/>
    </source>
</evidence>
<dbReference type="AlphaFoldDB" id="A0A4R1Y9V8"/>
<organism evidence="3 4">
    <name type="scientific">Acinetobacter calcoaceticus</name>
    <dbReference type="NCBI Taxonomy" id="471"/>
    <lineage>
        <taxon>Bacteria</taxon>
        <taxon>Pseudomonadati</taxon>
        <taxon>Pseudomonadota</taxon>
        <taxon>Gammaproteobacteria</taxon>
        <taxon>Moraxellales</taxon>
        <taxon>Moraxellaceae</taxon>
        <taxon>Acinetobacter</taxon>
        <taxon>Acinetobacter calcoaceticus/baumannii complex</taxon>
    </lineage>
</organism>
<dbReference type="GO" id="GO:0030234">
    <property type="term" value="F:enzyme regulator activity"/>
    <property type="evidence" value="ECO:0007669"/>
    <property type="project" value="TreeGrafter"/>
</dbReference>
<evidence type="ECO:0000313" key="3">
    <source>
        <dbReference type="EMBL" id="TCM69893.1"/>
    </source>
</evidence>
<feature type="chain" id="PRO_5020935029" description="Lipoprotein" evidence="2">
    <location>
        <begin position="24"/>
        <end position="312"/>
    </location>
</feature>
<dbReference type="EMBL" id="SLVJ01000002">
    <property type="protein sequence ID" value="TCM69893.1"/>
    <property type="molecule type" value="Genomic_DNA"/>
</dbReference>
<keyword evidence="1" id="KW-0472">Membrane</keyword>
<evidence type="ECO:0000313" key="4">
    <source>
        <dbReference type="Proteomes" id="UP000294963"/>
    </source>
</evidence>
<keyword evidence="2" id="KW-0732">Signal</keyword>
<dbReference type="InterPro" id="IPR028082">
    <property type="entry name" value="Peripla_BP_I"/>
</dbReference>
<comment type="caution">
    <text evidence="3">The sequence shown here is derived from an EMBL/GenBank/DDBJ whole genome shotgun (WGS) entry which is preliminary data.</text>
</comment>